<accession>A0AAJ0X8D8</accession>
<dbReference type="PANTHER" id="PTHR30298">
    <property type="entry name" value="H REPEAT-ASSOCIATED PREDICTED TRANSPOSASE"/>
    <property type="match status" value="1"/>
</dbReference>
<keyword evidence="4" id="KW-1185">Reference proteome</keyword>
<keyword evidence="1" id="KW-1133">Transmembrane helix</keyword>
<organism evidence="3 4">
    <name type="scientific">Halochromatium glycolicum</name>
    <dbReference type="NCBI Taxonomy" id="85075"/>
    <lineage>
        <taxon>Bacteria</taxon>
        <taxon>Pseudomonadati</taxon>
        <taxon>Pseudomonadota</taxon>
        <taxon>Gammaproteobacteria</taxon>
        <taxon>Chromatiales</taxon>
        <taxon>Chromatiaceae</taxon>
        <taxon>Halochromatium</taxon>
    </lineage>
</organism>
<keyword evidence="1" id="KW-0472">Membrane</keyword>
<feature type="transmembrane region" description="Helical" evidence="1">
    <location>
        <begin position="33"/>
        <end position="54"/>
    </location>
</feature>
<keyword evidence="1" id="KW-0812">Transmembrane</keyword>
<dbReference type="EMBL" id="NRSJ01000001">
    <property type="protein sequence ID" value="MBK1702978.1"/>
    <property type="molecule type" value="Genomic_DNA"/>
</dbReference>
<dbReference type="InterPro" id="IPR032806">
    <property type="entry name" value="YbfD_N"/>
</dbReference>
<dbReference type="Proteomes" id="UP001296776">
    <property type="component" value="Unassembled WGS sequence"/>
</dbReference>
<proteinExistence type="predicted"/>
<dbReference type="Pfam" id="PF13808">
    <property type="entry name" value="DDE_Tnp_1_assoc"/>
    <property type="match status" value="1"/>
</dbReference>
<reference evidence="3" key="1">
    <citation type="submission" date="2017-08" db="EMBL/GenBank/DDBJ databases">
        <authorList>
            <person name="Imhoff J.F."/>
            <person name="Rahn T."/>
            <person name="Kuenzel S."/>
            <person name="Neulinger S.C."/>
        </authorList>
    </citation>
    <scope>NUCLEOTIDE SEQUENCE</scope>
    <source>
        <strain evidence="3">DSM 11080</strain>
    </source>
</reference>
<name>A0AAJ0X8D8_9GAMM</name>
<dbReference type="InterPro" id="IPR051698">
    <property type="entry name" value="Transposase_11-like"/>
</dbReference>
<dbReference type="RefSeq" id="WP_200343552.1">
    <property type="nucleotide sequence ID" value="NZ_NRSJ01000001.1"/>
</dbReference>
<evidence type="ECO:0000256" key="1">
    <source>
        <dbReference type="SAM" id="Phobius"/>
    </source>
</evidence>
<dbReference type="PANTHER" id="PTHR30298:SF0">
    <property type="entry name" value="PROTEIN YBFL-RELATED"/>
    <property type="match status" value="1"/>
</dbReference>
<feature type="domain" description="H repeat-associated protein N-terminal" evidence="2">
    <location>
        <begin position="12"/>
        <end position="87"/>
    </location>
</feature>
<reference evidence="3" key="2">
    <citation type="journal article" date="2020" name="Microorganisms">
        <title>Osmotic Adaptation and Compatible Solute Biosynthesis of Phototrophic Bacteria as Revealed from Genome Analyses.</title>
        <authorList>
            <person name="Imhoff J.F."/>
            <person name="Rahn T."/>
            <person name="Kunzel S."/>
            <person name="Keller A."/>
            <person name="Neulinger S.C."/>
        </authorList>
    </citation>
    <scope>NUCLEOTIDE SEQUENCE</scope>
    <source>
        <strain evidence="3">DSM 11080</strain>
    </source>
</reference>
<dbReference type="AlphaFoldDB" id="A0AAJ0X8D8"/>
<evidence type="ECO:0000313" key="3">
    <source>
        <dbReference type="EMBL" id="MBK1702978.1"/>
    </source>
</evidence>
<gene>
    <name evidence="3" type="ORF">CKO40_00030</name>
</gene>
<comment type="caution">
    <text evidence="3">The sequence shown here is derived from an EMBL/GenBank/DDBJ whole genome shotgun (WGS) entry which is preliminary data.</text>
</comment>
<evidence type="ECO:0000313" key="4">
    <source>
        <dbReference type="Proteomes" id="UP001296776"/>
    </source>
</evidence>
<protein>
    <recommendedName>
        <fullName evidence="2">H repeat-associated protein N-terminal domain-containing protein</fullName>
    </recommendedName>
</protein>
<evidence type="ECO:0000259" key="2">
    <source>
        <dbReference type="Pfam" id="PF13808"/>
    </source>
</evidence>
<sequence length="94" mass="10334">MPPLALDRSLVRHFADLEDPRCALKRRHRLVDMIVIAIAAVSCGADGGVAIAAFGRAKREWLGQFLELPNAIPAHDTFGRVFALIEQGNCINRL</sequence>